<protein>
    <recommendedName>
        <fullName evidence="10">Oxidoreductase</fullName>
    </recommendedName>
</protein>
<proteinExistence type="inferred from homology"/>
<dbReference type="RefSeq" id="WP_146287108.1">
    <property type="nucleotide sequence ID" value="NZ_BMLP01000004.1"/>
</dbReference>
<evidence type="ECO:0000256" key="7">
    <source>
        <dbReference type="SAM" id="Phobius"/>
    </source>
</evidence>
<dbReference type="Proteomes" id="UP000598196">
    <property type="component" value="Unassembled WGS sequence"/>
</dbReference>
<comment type="similarity">
    <text evidence="2">Belongs to the DoxX family.</text>
</comment>
<feature type="transmembrane region" description="Helical" evidence="7">
    <location>
        <begin position="91"/>
        <end position="109"/>
    </location>
</feature>
<keyword evidence="9" id="KW-1185">Reference proteome</keyword>
<organism evidence="8 9">
    <name type="scientific">Gemmobacter aquaticus</name>
    <dbReference type="NCBI Taxonomy" id="490185"/>
    <lineage>
        <taxon>Bacteria</taxon>
        <taxon>Pseudomonadati</taxon>
        <taxon>Pseudomonadota</taxon>
        <taxon>Alphaproteobacteria</taxon>
        <taxon>Rhodobacterales</taxon>
        <taxon>Paracoccaceae</taxon>
        <taxon>Gemmobacter</taxon>
    </lineage>
</organism>
<evidence type="ECO:0000256" key="2">
    <source>
        <dbReference type="ARBA" id="ARBA00006679"/>
    </source>
</evidence>
<dbReference type="OrthoDB" id="121744at2"/>
<keyword evidence="3" id="KW-1003">Cell membrane</keyword>
<evidence type="ECO:0000313" key="8">
    <source>
        <dbReference type="EMBL" id="GGO33967.1"/>
    </source>
</evidence>
<evidence type="ECO:0000256" key="3">
    <source>
        <dbReference type="ARBA" id="ARBA00022475"/>
    </source>
</evidence>
<evidence type="ECO:0000256" key="1">
    <source>
        <dbReference type="ARBA" id="ARBA00004651"/>
    </source>
</evidence>
<accession>A0A917YKE4</accession>
<comment type="caution">
    <text evidence="8">The sequence shown here is derived from an EMBL/GenBank/DDBJ whole genome shotgun (WGS) entry which is preliminary data.</text>
</comment>
<evidence type="ECO:0000256" key="5">
    <source>
        <dbReference type="ARBA" id="ARBA00022989"/>
    </source>
</evidence>
<name>A0A917YKE4_9RHOB</name>
<gene>
    <name evidence="8" type="ORF">GCM10010991_24090</name>
</gene>
<dbReference type="InterPro" id="IPR051907">
    <property type="entry name" value="DoxX-like_oxidoreductase"/>
</dbReference>
<dbReference type="EMBL" id="BMLP01000004">
    <property type="protein sequence ID" value="GGO33967.1"/>
    <property type="molecule type" value="Genomic_DNA"/>
</dbReference>
<evidence type="ECO:0000256" key="4">
    <source>
        <dbReference type="ARBA" id="ARBA00022692"/>
    </source>
</evidence>
<evidence type="ECO:0000313" key="9">
    <source>
        <dbReference type="Proteomes" id="UP000598196"/>
    </source>
</evidence>
<sequence>MRAQIRTLNALFDRIPWNVAALALRVFPAIVFLQSGRTKVEGLFSIKESTWFLFEHEYALPILPSNLAAVLATTAEHLLPALMIIGLGTRFAALGLLGMTAVIQIFVYPDAWITHGLWAAALFALIAGGPGAWSLDRLLGLDVGAEGSGAAANRAAR</sequence>
<feature type="transmembrane region" description="Helical" evidence="7">
    <location>
        <begin position="115"/>
        <end position="135"/>
    </location>
</feature>
<reference evidence="8 9" key="1">
    <citation type="journal article" date="2014" name="Int. J. Syst. Evol. Microbiol.">
        <title>Complete genome sequence of Corynebacterium casei LMG S-19264T (=DSM 44701T), isolated from a smear-ripened cheese.</title>
        <authorList>
            <consortium name="US DOE Joint Genome Institute (JGI-PGF)"/>
            <person name="Walter F."/>
            <person name="Albersmeier A."/>
            <person name="Kalinowski J."/>
            <person name="Ruckert C."/>
        </authorList>
    </citation>
    <scope>NUCLEOTIDE SEQUENCE [LARGE SCALE GENOMIC DNA]</scope>
    <source>
        <strain evidence="8 9">CGMCC 1.7029</strain>
    </source>
</reference>
<dbReference type="PANTHER" id="PTHR33452:SF1">
    <property type="entry name" value="INNER MEMBRANE PROTEIN YPHA-RELATED"/>
    <property type="match status" value="1"/>
</dbReference>
<dbReference type="Pfam" id="PF07681">
    <property type="entry name" value="DoxX"/>
    <property type="match status" value="1"/>
</dbReference>
<dbReference type="PANTHER" id="PTHR33452">
    <property type="entry name" value="OXIDOREDUCTASE CATD-RELATED"/>
    <property type="match status" value="1"/>
</dbReference>
<evidence type="ECO:0000256" key="6">
    <source>
        <dbReference type="ARBA" id="ARBA00023136"/>
    </source>
</evidence>
<keyword evidence="4 7" id="KW-0812">Transmembrane</keyword>
<dbReference type="InterPro" id="IPR032808">
    <property type="entry name" value="DoxX"/>
</dbReference>
<dbReference type="AlphaFoldDB" id="A0A917YKE4"/>
<evidence type="ECO:0008006" key="10">
    <source>
        <dbReference type="Google" id="ProtNLM"/>
    </source>
</evidence>
<comment type="subcellular location">
    <subcellularLocation>
        <location evidence="1">Cell membrane</location>
        <topology evidence="1">Multi-pass membrane protein</topology>
    </subcellularLocation>
</comment>
<keyword evidence="6 7" id="KW-0472">Membrane</keyword>
<dbReference type="GO" id="GO:0005886">
    <property type="term" value="C:plasma membrane"/>
    <property type="evidence" value="ECO:0007669"/>
    <property type="project" value="UniProtKB-SubCell"/>
</dbReference>
<keyword evidence="5 7" id="KW-1133">Transmembrane helix</keyword>